<dbReference type="GO" id="GO:0003677">
    <property type="term" value="F:DNA binding"/>
    <property type="evidence" value="ECO:0007669"/>
    <property type="project" value="UniProtKB-KW"/>
</dbReference>
<dbReference type="Pfam" id="PF12047">
    <property type="entry name" value="DNMT1-RFD"/>
    <property type="match status" value="1"/>
</dbReference>
<dbReference type="PROSITE" id="PS00095">
    <property type="entry name" value="C5_MTASE_2"/>
    <property type="match status" value="1"/>
</dbReference>
<feature type="compositionally biased region" description="Basic and acidic residues" evidence="12">
    <location>
        <begin position="1"/>
        <end position="11"/>
    </location>
</feature>
<protein>
    <recommendedName>
        <fullName evidence="11">Cytosine-specific methyltransferase</fullName>
        <ecNumber evidence="11">2.1.1.37</ecNumber>
    </recommendedName>
</protein>
<dbReference type="Gene3D" id="2.30.30.490">
    <property type="match status" value="2"/>
</dbReference>
<dbReference type="Gene3D" id="3.40.50.150">
    <property type="entry name" value="Vaccinia Virus protein VP39"/>
    <property type="match status" value="1"/>
</dbReference>
<evidence type="ECO:0000256" key="5">
    <source>
        <dbReference type="ARBA" id="ARBA00022737"/>
    </source>
</evidence>
<proteinExistence type="inferred from homology"/>
<evidence type="ECO:0000256" key="8">
    <source>
        <dbReference type="PIRSR" id="PIRSR037404-1"/>
    </source>
</evidence>
<keyword evidence="7" id="KW-0539">Nucleus</keyword>
<dbReference type="GO" id="GO:0005634">
    <property type="term" value="C:nucleus"/>
    <property type="evidence" value="ECO:0007669"/>
    <property type="project" value="UniProtKB-SubCell"/>
</dbReference>
<evidence type="ECO:0000256" key="2">
    <source>
        <dbReference type="ARBA" id="ARBA00022603"/>
    </source>
</evidence>
<evidence type="ECO:0000256" key="3">
    <source>
        <dbReference type="ARBA" id="ARBA00022679"/>
    </source>
</evidence>
<feature type="compositionally biased region" description="Acidic residues" evidence="12">
    <location>
        <begin position="498"/>
        <end position="515"/>
    </location>
</feature>
<feature type="region of interest" description="Disordered" evidence="12">
    <location>
        <begin position="442"/>
        <end position="537"/>
    </location>
</feature>
<dbReference type="InterPro" id="IPR022702">
    <property type="entry name" value="Cytosine_MeTrfase1_RFD"/>
</dbReference>
<dbReference type="PANTHER" id="PTHR10629">
    <property type="entry name" value="CYTOSINE-SPECIFIC METHYLTRANSFERASE"/>
    <property type="match status" value="1"/>
</dbReference>
<evidence type="ECO:0000256" key="4">
    <source>
        <dbReference type="ARBA" id="ARBA00022691"/>
    </source>
</evidence>
<dbReference type="PROSITE" id="PS00094">
    <property type="entry name" value="C5_MTASE_1"/>
    <property type="match status" value="1"/>
</dbReference>
<feature type="compositionally biased region" description="Basic residues" evidence="12">
    <location>
        <begin position="464"/>
        <end position="484"/>
    </location>
</feature>
<evidence type="ECO:0000256" key="11">
    <source>
        <dbReference type="RuleBase" id="RU000417"/>
    </source>
</evidence>
<feature type="compositionally biased region" description="Basic and acidic residues" evidence="12">
    <location>
        <begin position="451"/>
        <end position="463"/>
    </location>
</feature>
<feature type="domain" description="BAH" evidence="13">
    <location>
        <begin position="507"/>
        <end position="628"/>
    </location>
</feature>
<dbReference type="InterPro" id="IPR029063">
    <property type="entry name" value="SAM-dependent_MTases_sf"/>
</dbReference>
<feature type="domain" description="BAH" evidence="13">
    <location>
        <begin position="712"/>
        <end position="830"/>
    </location>
</feature>
<sequence>MSKREKSKDSKGSQLNSDFTINTATSASCEPPAKSRKFSLIDGEPEKSRCQFCKQNINDPHLKKAPKIRNGVVERKALRQLGKRMNKPTLTDQVAEPEYTVYIREFCVYDDNYHLCNLDSNLIENGVKLFLSGIVYENPDQLDNDSSIADCDTDGNKDETNRVILCGDIGPIDEWAVTNNDAHSNVTLETESGFYKLTVPNPAYKSCYDPFVQKIKLTELVIKKCKENNATEYKELLKYLIKQDETYTEEFLCQSAEFLCNIMLSKEYEDDIGICDEPPYFTTPCIKTLVKMRDTPLSRDKVIESDLRDLRRENYEPKKPVLTPLIEQVFHQKIYHQHMSSSNKSSHSTYQMNCSKKRVRNDSDSSDCDGFSDISSPTSPLAMTRPSPEFLRPKWIGLPVRVTEQEDFYAGALVNLNKVMTGDCVETFEGKFARVVSLFQATQDDDSEEESVSKKTREVEKKPKTPRHKEKKKSKKWRKTRSSNRIKNINKEWKSESDYESEEKEDEQSDDEDQALSETESSNDTLTSEDGKRKIKSGPMKAHVQWLFQPNDTILGNKIQFGDSTLFLTNSCEFIDLSIIKKTACVDFVTENEIDTNNNHECLKAGCSQFYICSQIYFQFQARFEQLRPEFLKSETCCFCKPKREIQLFDELPDTVLCYSCYAEVTYEDVIYKVGDFVFLEPGCIPTPETPSEDISDCDNSELRDPEIYTEYYRKNKDKYFVQPTARPMEIAYIHKIIVKGSEVKLNVGLIFRPEDTNETVMKRCKYDLNYVYWTDSTYTVSIKHLIGPCHVLHKSHVPPPLTTWIKEGPNRFYFDKIYNTNTMKMTKIVSIDELTNYSRSDVSEYLPKDPLPPKTPLKCLDLFSGSGGLIEGLCQAGVAIPCWAVEIENSEATSYAGNFEDCFVIQDDCNEVLKSVLKGCTEHNGVNLPQKHEVDMIVAGPPCQGFSQLNRARELEKSKLKNGLIFTFLSFCDFFRPKFIILENVTGLIHFNKNEILQCIFHCLLKMNYQVTFDVLQSGNYGVAQSRNRVIILASKAGYKLPNFPKPLHAFNQLSVTVNGNLVANKFSHAPFRSITVRDAICDLPAIHQGSNCYHFYNTPMTHFQRKMKEGSRINGIHNNVLDLIQDHITKQLSPLMELRIELVPSYPNADWRDLPNICIPIPRNKSQFTEKLKYSNKRKVCDCNSVSSCTSKGQKNTVIPWSLAHTASRNNNWQGVLGRLAWDESFDTIVTTPNPMNKQGKILHPIQDRVLSVREYARAQGFPDSHVFRGNIPDMYKQIGNAVPPPLAKAIGYEIIKCLSNTFEIHVKSETVAVMSLRSSSNTPKK</sequence>
<dbReference type="GO" id="GO:0003682">
    <property type="term" value="F:chromatin binding"/>
    <property type="evidence" value="ECO:0007669"/>
    <property type="project" value="InterPro"/>
</dbReference>
<dbReference type="NCBIfam" id="TIGR00675">
    <property type="entry name" value="dcm"/>
    <property type="match status" value="1"/>
</dbReference>
<evidence type="ECO:0000256" key="7">
    <source>
        <dbReference type="ARBA" id="ARBA00023242"/>
    </source>
</evidence>
<name>A0A8D9EU23_9HEMI</name>
<dbReference type="SMART" id="SM00439">
    <property type="entry name" value="BAH"/>
    <property type="match status" value="1"/>
</dbReference>
<comment type="similarity">
    <text evidence="9 10">Belongs to the class I-like SAM-binding methyltransferase superfamily. C5-methyltransferase family.</text>
</comment>
<evidence type="ECO:0000259" key="13">
    <source>
        <dbReference type="PROSITE" id="PS51038"/>
    </source>
</evidence>
<keyword evidence="5" id="KW-0677">Repeat</keyword>
<dbReference type="Gene3D" id="1.10.10.2230">
    <property type="match status" value="1"/>
</dbReference>
<dbReference type="InterPro" id="IPR018117">
    <property type="entry name" value="C5_DNA_meth_AS"/>
</dbReference>
<evidence type="ECO:0000313" key="14">
    <source>
        <dbReference type="EMBL" id="CAG6766408.1"/>
    </source>
</evidence>
<organism evidence="14">
    <name type="scientific">Cacopsylla melanoneura</name>
    <dbReference type="NCBI Taxonomy" id="428564"/>
    <lineage>
        <taxon>Eukaryota</taxon>
        <taxon>Metazoa</taxon>
        <taxon>Ecdysozoa</taxon>
        <taxon>Arthropoda</taxon>
        <taxon>Hexapoda</taxon>
        <taxon>Insecta</taxon>
        <taxon>Pterygota</taxon>
        <taxon>Neoptera</taxon>
        <taxon>Paraneoptera</taxon>
        <taxon>Hemiptera</taxon>
        <taxon>Sternorrhyncha</taxon>
        <taxon>Psylloidea</taxon>
        <taxon>Psyllidae</taxon>
        <taxon>Psyllinae</taxon>
        <taxon>Cacopsylla</taxon>
    </lineage>
</organism>
<dbReference type="PROSITE" id="PS51038">
    <property type="entry name" value="BAH"/>
    <property type="match status" value="2"/>
</dbReference>
<dbReference type="GO" id="GO:0006346">
    <property type="term" value="P:DNA methylation-dependent constitutive heterochromatin formation"/>
    <property type="evidence" value="ECO:0007669"/>
    <property type="project" value="InterPro"/>
</dbReference>
<dbReference type="GO" id="GO:0044027">
    <property type="term" value="P:negative regulation of gene expression via chromosomal CpG island methylation"/>
    <property type="evidence" value="ECO:0007669"/>
    <property type="project" value="TreeGrafter"/>
</dbReference>
<dbReference type="InterPro" id="IPR031303">
    <property type="entry name" value="C5_meth_CS"/>
</dbReference>
<dbReference type="Gene3D" id="3.90.120.10">
    <property type="entry name" value="DNA Methylase, subunit A, domain 2"/>
    <property type="match status" value="1"/>
</dbReference>
<evidence type="ECO:0000256" key="9">
    <source>
        <dbReference type="PROSITE-ProRule" id="PRU01016"/>
    </source>
</evidence>
<dbReference type="InterPro" id="IPR050390">
    <property type="entry name" value="C5-Methyltransferase"/>
</dbReference>
<dbReference type="Pfam" id="PF00145">
    <property type="entry name" value="DNA_methylase"/>
    <property type="match status" value="1"/>
</dbReference>
<evidence type="ECO:0000256" key="1">
    <source>
        <dbReference type="ARBA" id="ARBA00004123"/>
    </source>
</evidence>
<dbReference type="PROSITE" id="PS51257">
    <property type="entry name" value="PROKAR_LIPOPROTEIN"/>
    <property type="match status" value="1"/>
</dbReference>
<accession>A0A8D9EU23</accession>
<dbReference type="GO" id="GO:0032259">
    <property type="term" value="P:methylation"/>
    <property type="evidence" value="ECO:0007669"/>
    <property type="project" value="UniProtKB-KW"/>
</dbReference>
<feature type="active site" evidence="8 9">
    <location>
        <position position="944"/>
    </location>
</feature>
<dbReference type="PIRSF" id="PIRSF037404">
    <property type="entry name" value="DNMT1"/>
    <property type="match status" value="1"/>
</dbReference>
<dbReference type="EMBL" id="HBUF01570710">
    <property type="protein sequence ID" value="CAG6766406.1"/>
    <property type="molecule type" value="Transcribed_RNA"/>
</dbReference>
<keyword evidence="3 9" id="KW-0808">Transferase</keyword>
<dbReference type="SUPFAM" id="SSF53335">
    <property type="entry name" value="S-adenosyl-L-methionine-dependent methyltransferases"/>
    <property type="match status" value="1"/>
</dbReference>
<comment type="catalytic activity">
    <reaction evidence="11">
        <text>a 2'-deoxycytidine in DNA + S-adenosyl-L-methionine = a 5-methyl-2'-deoxycytidine in DNA + S-adenosyl-L-homocysteine + H(+)</text>
        <dbReference type="Rhea" id="RHEA:13681"/>
        <dbReference type="Rhea" id="RHEA-COMP:11369"/>
        <dbReference type="Rhea" id="RHEA-COMP:11370"/>
        <dbReference type="ChEBI" id="CHEBI:15378"/>
        <dbReference type="ChEBI" id="CHEBI:57856"/>
        <dbReference type="ChEBI" id="CHEBI:59789"/>
        <dbReference type="ChEBI" id="CHEBI:85452"/>
        <dbReference type="ChEBI" id="CHEBI:85454"/>
        <dbReference type="EC" id="2.1.1.37"/>
    </reaction>
</comment>
<keyword evidence="4 9" id="KW-0949">S-adenosyl-L-methionine</keyword>
<feature type="compositionally biased region" description="Polar residues" evidence="12">
    <location>
        <begin position="12"/>
        <end position="28"/>
    </location>
</feature>
<dbReference type="EMBL" id="HBUF01570712">
    <property type="protein sequence ID" value="CAG6766408.1"/>
    <property type="molecule type" value="Transcribed_RNA"/>
</dbReference>
<dbReference type="InterPro" id="IPR001525">
    <property type="entry name" value="C5_MeTfrase"/>
</dbReference>
<dbReference type="PANTHER" id="PTHR10629:SF52">
    <property type="entry name" value="DNA (CYTOSINE-5)-METHYLTRANSFERASE 1"/>
    <property type="match status" value="1"/>
</dbReference>
<dbReference type="InterPro" id="IPR043151">
    <property type="entry name" value="BAH_sf"/>
</dbReference>
<keyword evidence="2 9" id="KW-0489">Methyltransferase</keyword>
<evidence type="ECO:0000256" key="12">
    <source>
        <dbReference type="SAM" id="MobiDB-lite"/>
    </source>
</evidence>
<feature type="region of interest" description="Disordered" evidence="12">
    <location>
        <begin position="359"/>
        <end position="386"/>
    </location>
</feature>
<reference evidence="14" key="1">
    <citation type="submission" date="2021-05" db="EMBL/GenBank/DDBJ databases">
        <authorList>
            <person name="Alioto T."/>
            <person name="Alioto T."/>
            <person name="Gomez Garrido J."/>
        </authorList>
    </citation>
    <scope>NUCLEOTIDE SEQUENCE</scope>
</reference>
<dbReference type="InterPro" id="IPR001025">
    <property type="entry name" value="BAH_dom"/>
</dbReference>
<dbReference type="PRINTS" id="PR00105">
    <property type="entry name" value="C5METTRFRASE"/>
</dbReference>
<evidence type="ECO:0000256" key="6">
    <source>
        <dbReference type="ARBA" id="ARBA00023125"/>
    </source>
</evidence>
<dbReference type="PROSITE" id="PS51679">
    <property type="entry name" value="SAM_MT_C5"/>
    <property type="match status" value="1"/>
</dbReference>
<comment type="subcellular location">
    <subcellularLocation>
        <location evidence="1">Nucleus</location>
    </subcellularLocation>
</comment>
<dbReference type="GO" id="GO:0003886">
    <property type="term" value="F:DNA (cytosine-5-)-methyltransferase activity"/>
    <property type="evidence" value="ECO:0007669"/>
    <property type="project" value="UniProtKB-EC"/>
</dbReference>
<feature type="compositionally biased region" description="Polar residues" evidence="12">
    <location>
        <begin position="519"/>
        <end position="528"/>
    </location>
</feature>
<feature type="region of interest" description="Disordered" evidence="12">
    <location>
        <begin position="1"/>
        <end position="36"/>
    </location>
</feature>
<evidence type="ECO:0000256" key="10">
    <source>
        <dbReference type="RuleBase" id="RU000416"/>
    </source>
</evidence>
<dbReference type="Pfam" id="PF01426">
    <property type="entry name" value="BAH"/>
    <property type="match status" value="1"/>
</dbReference>
<keyword evidence="6" id="KW-0238">DNA-binding</keyword>
<dbReference type="EC" id="2.1.1.37" evidence="11"/>